<evidence type="ECO:0000313" key="10">
    <source>
        <dbReference type="EMBL" id="MCS0496217.1"/>
    </source>
</evidence>
<protein>
    <submittedName>
        <fullName evidence="10">Extracellular solute-binding protein</fullName>
    </submittedName>
</protein>
<dbReference type="EMBL" id="JANTHZ010000006">
    <property type="protein sequence ID" value="MCS0496217.1"/>
    <property type="molecule type" value="Genomic_DNA"/>
</dbReference>
<dbReference type="Pfam" id="PF01547">
    <property type="entry name" value="SBP_bac_1"/>
    <property type="match status" value="1"/>
</dbReference>
<keyword evidence="7" id="KW-0564">Palmitate</keyword>
<evidence type="ECO:0000256" key="9">
    <source>
        <dbReference type="SAM" id="SignalP"/>
    </source>
</evidence>
<keyword evidence="3" id="KW-1003">Cell membrane</keyword>
<proteinExistence type="inferred from homology"/>
<sequence length="471" mass="51431">MMRKTWCFAAALAATTALVAPLTSAARADDSFYAEAGKPYAGTTIRVLDEITPLQETLSKIVPDFEKETGIKVEWELLNHFEVINKGQADMLSGRGHYDAIMLHGAQLGPMLSAGVIMPLDKFVADSKLSDPGMNVADFIATPYKTTAFFEGKQYGFINWNYNHVYWAREDLLSNPEEMAAFKAKYGYDLGPAKTIEQMRDIAEFFTRKKGEKLAGKPLESDFYGIVLEGIKGGSTFSNLWVNFIENYGGDLLDDKGMPNFDTPQVVAALKMWRELWTFAPPGIAEYSLVDVPTVMGNGIAAQSLAWSDFVLGIDKPGVSPYAGKFIYGPIPAKAGNEAHRHADAEPSVTVINAASEHPEATFLFLEWLASKKQQDKLIEMGEGGVPIRESSWALPAIKDSDNPTLFAAMKSSLDVAKARPKMEKYPEIIDAMSGIAQEVGLGQMTPEQGAKEGQAILVKLCGGKSCTLPE</sequence>
<dbReference type="GO" id="GO:0042597">
    <property type="term" value="C:periplasmic space"/>
    <property type="evidence" value="ECO:0007669"/>
    <property type="project" value="UniProtKB-SubCell"/>
</dbReference>
<dbReference type="AlphaFoldDB" id="A0A9X2PJC5"/>
<keyword evidence="5" id="KW-0574">Periplasm</keyword>
<feature type="chain" id="PRO_5040922983" evidence="9">
    <location>
        <begin position="20"/>
        <end position="471"/>
    </location>
</feature>
<dbReference type="InterPro" id="IPR050490">
    <property type="entry name" value="Bact_solute-bd_prot1"/>
</dbReference>
<evidence type="ECO:0000256" key="6">
    <source>
        <dbReference type="ARBA" id="ARBA00023136"/>
    </source>
</evidence>
<dbReference type="RefSeq" id="WP_258733381.1">
    <property type="nucleotide sequence ID" value="NZ_JANTHZ010000006.1"/>
</dbReference>
<accession>A0A9X2PJC5</accession>
<evidence type="ECO:0000313" key="11">
    <source>
        <dbReference type="Proteomes" id="UP001151088"/>
    </source>
</evidence>
<evidence type="ECO:0000256" key="8">
    <source>
        <dbReference type="ARBA" id="ARBA00023288"/>
    </source>
</evidence>
<dbReference type="PANTHER" id="PTHR43649:SF33">
    <property type="entry name" value="POLYGALACTURONAN_RHAMNOGALACTURONAN-BINDING PROTEIN YTCQ"/>
    <property type="match status" value="1"/>
</dbReference>
<feature type="signal peptide" evidence="9">
    <location>
        <begin position="1"/>
        <end position="19"/>
    </location>
</feature>
<reference evidence="10" key="1">
    <citation type="submission" date="2022-08" db="EMBL/GenBank/DDBJ databases">
        <authorList>
            <person name="Li F."/>
        </authorList>
    </citation>
    <scope>NUCLEOTIDE SEQUENCE</scope>
    <source>
        <strain evidence="10">MQZ15Z-1</strain>
    </source>
</reference>
<comment type="similarity">
    <text evidence="2">Belongs to the bacterial solute-binding protein 1 family.</text>
</comment>
<comment type="caution">
    <text evidence="10">The sequence shown here is derived from an EMBL/GenBank/DDBJ whole genome shotgun (WGS) entry which is preliminary data.</text>
</comment>
<organism evidence="10 11">
    <name type="scientific">Ancylobacter mangrovi</name>
    <dbReference type="NCBI Taxonomy" id="2972472"/>
    <lineage>
        <taxon>Bacteria</taxon>
        <taxon>Pseudomonadati</taxon>
        <taxon>Pseudomonadota</taxon>
        <taxon>Alphaproteobacteria</taxon>
        <taxon>Hyphomicrobiales</taxon>
        <taxon>Xanthobacteraceae</taxon>
        <taxon>Ancylobacter</taxon>
    </lineage>
</organism>
<dbReference type="SUPFAM" id="SSF53850">
    <property type="entry name" value="Periplasmic binding protein-like II"/>
    <property type="match status" value="1"/>
</dbReference>
<evidence type="ECO:0000256" key="4">
    <source>
        <dbReference type="ARBA" id="ARBA00022729"/>
    </source>
</evidence>
<keyword evidence="6" id="KW-0472">Membrane</keyword>
<evidence type="ECO:0000256" key="7">
    <source>
        <dbReference type="ARBA" id="ARBA00023139"/>
    </source>
</evidence>
<dbReference type="InterPro" id="IPR006059">
    <property type="entry name" value="SBP"/>
</dbReference>
<keyword evidence="8" id="KW-0449">Lipoprotein</keyword>
<keyword evidence="4 9" id="KW-0732">Signal</keyword>
<dbReference type="PANTHER" id="PTHR43649">
    <property type="entry name" value="ARABINOSE-BINDING PROTEIN-RELATED"/>
    <property type="match status" value="1"/>
</dbReference>
<dbReference type="Proteomes" id="UP001151088">
    <property type="component" value="Unassembled WGS sequence"/>
</dbReference>
<evidence type="ECO:0000256" key="5">
    <source>
        <dbReference type="ARBA" id="ARBA00022764"/>
    </source>
</evidence>
<evidence type="ECO:0000256" key="3">
    <source>
        <dbReference type="ARBA" id="ARBA00022475"/>
    </source>
</evidence>
<gene>
    <name evidence="10" type="ORF">NVS89_14025</name>
</gene>
<name>A0A9X2PJC5_9HYPH</name>
<comment type="subcellular location">
    <subcellularLocation>
        <location evidence="1">Periplasm</location>
    </subcellularLocation>
</comment>
<dbReference type="Gene3D" id="3.40.190.10">
    <property type="entry name" value="Periplasmic binding protein-like II"/>
    <property type="match status" value="2"/>
</dbReference>
<keyword evidence="11" id="KW-1185">Reference proteome</keyword>
<evidence type="ECO:0000256" key="1">
    <source>
        <dbReference type="ARBA" id="ARBA00004418"/>
    </source>
</evidence>
<evidence type="ECO:0000256" key="2">
    <source>
        <dbReference type="ARBA" id="ARBA00008520"/>
    </source>
</evidence>